<feature type="transmembrane region" description="Helical" evidence="1">
    <location>
        <begin position="74"/>
        <end position="99"/>
    </location>
</feature>
<keyword evidence="1" id="KW-0472">Membrane</keyword>
<evidence type="ECO:0000313" key="3">
    <source>
        <dbReference type="Proteomes" id="UP000262917"/>
    </source>
</evidence>
<keyword evidence="1" id="KW-1133">Transmembrane helix</keyword>
<keyword evidence="1" id="KW-0812">Transmembrane</keyword>
<accession>A0A372DIN2</accession>
<feature type="transmembrane region" description="Helical" evidence="1">
    <location>
        <begin position="218"/>
        <end position="238"/>
    </location>
</feature>
<dbReference type="EMBL" id="QVPD01000012">
    <property type="protein sequence ID" value="RFP59440.1"/>
    <property type="molecule type" value="Genomic_DNA"/>
</dbReference>
<name>A0A372DIN2_9GAMM</name>
<dbReference type="AlphaFoldDB" id="A0A372DIN2"/>
<organism evidence="2 3">
    <name type="scientific">Cognatiluteimonas weifangensis</name>
    <dbReference type="NCBI Taxonomy" id="2303539"/>
    <lineage>
        <taxon>Bacteria</taxon>
        <taxon>Pseudomonadati</taxon>
        <taxon>Pseudomonadota</taxon>
        <taxon>Gammaproteobacteria</taxon>
        <taxon>Lysobacterales</taxon>
        <taxon>Lysobacteraceae</taxon>
        <taxon>Cognatiluteimonas</taxon>
    </lineage>
</organism>
<sequence>MTVALAALKAALQWRLLLLWLLATLLPTLLVATPLWVTLQAQFGHAPDAAAIAAGRNLPLLIQGLMQVGEHLGWLGAGLGAATVLTLLLSPWLSGMVVASLRAGRRLGLGELVHGGLSEYGRLLRMLLWSVIPLGIAAAIGGGAIGALGKSAEQAILASDADRASRIGLAVAALVFVLAHATVEAGRGWLGADRNRHSAVVAWWHGVKLLLQRPLATLLVYLVASLVGYGLALLFAWLRVRADGVGPGAFALSFLLAQAIVAMLAWGRIARLYGMAGLAAERMAQPLPAAKPDASPAHAPLPV</sequence>
<comment type="caution">
    <text evidence="2">The sequence shown here is derived from an EMBL/GenBank/DDBJ whole genome shotgun (WGS) entry which is preliminary data.</text>
</comment>
<gene>
    <name evidence="2" type="ORF">D0Y53_10760</name>
</gene>
<feature type="transmembrane region" description="Helical" evidence="1">
    <location>
        <begin position="167"/>
        <end position="186"/>
    </location>
</feature>
<evidence type="ECO:0000256" key="1">
    <source>
        <dbReference type="SAM" id="Phobius"/>
    </source>
</evidence>
<feature type="transmembrane region" description="Helical" evidence="1">
    <location>
        <begin position="127"/>
        <end position="147"/>
    </location>
</feature>
<evidence type="ECO:0000313" key="2">
    <source>
        <dbReference type="EMBL" id="RFP59440.1"/>
    </source>
</evidence>
<reference evidence="2 3" key="1">
    <citation type="submission" date="2018-08" db="EMBL/GenBank/DDBJ databases">
        <title>Lysobacter weifangensis sp. nov., a new member of the family 'Xanthomonadaceae', isolated from soil in a farmland.</title>
        <authorList>
            <person name="Zhao H."/>
        </authorList>
    </citation>
    <scope>NUCLEOTIDE SEQUENCE [LARGE SCALE GENOMIC DNA]</scope>
    <source>
        <strain evidence="2 3">WF-2</strain>
    </source>
</reference>
<protein>
    <submittedName>
        <fullName evidence="2">Uncharacterized protein</fullName>
    </submittedName>
</protein>
<proteinExistence type="predicted"/>
<dbReference type="Proteomes" id="UP000262917">
    <property type="component" value="Unassembled WGS sequence"/>
</dbReference>
<keyword evidence="3" id="KW-1185">Reference proteome</keyword>
<feature type="transmembrane region" description="Helical" evidence="1">
    <location>
        <begin position="244"/>
        <end position="266"/>
    </location>
</feature>